<protein>
    <recommendedName>
        <fullName evidence="4">6-phosphogluconolactonase (Cycloisomerase 2 family)</fullName>
    </recommendedName>
</protein>
<dbReference type="RefSeq" id="WP_263545640.1">
    <property type="nucleotide sequence ID" value="NZ_JAOVZO020000017.1"/>
</dbReference>
<dbReference type="SUPFAM" id="SSF75011">
    <property type="entry name" value="3-carboxy-cis,cis-mucoante lactonizing enzyme"/>
    <property type="match status" value="1"/>
</dbReference>
<dbReference type="EMBL" id="JAOVZO020000017">
    <property type="protein sequence ID" value="MDC8013433.1"/>
    <property type="molecule type" value="Genomic_DNA"/>
</dbReference>
<sequence length="345" mass="36206">MSRRLVFPLLLAAFACASRADILVGDYRSGAPGPVLRFGPEQTGNRAPLASFWTTGGDVELQTPLHLTYEPVLDVVFVSDYYGQAIRVYAADASGNALPFRTLTSPRLGQPRQSAIDRVHNELLVVAQNCCVSTFPLDASGSVEFPLRNIGWGGVPGSATRLNNPVHLYHLAASDEVVVSDVQYAAGVASGVLLFFARTANGYPAPVRTIEGAATKLGDYVAGLAYSPQHGELHALTGAAGTYRIVTFAQTASGNVAPLRTIEGPDLGIENPGAMTYDASTDRLYVASGAFNSPNRALLAFPRTASGNVAPVRRIAGSNTTMQGPTGLVAVPPGDRVFVDGFDAG</sequence>
<feature type="chain" id="PRO_5040835262" description="6-phosphogluconolactonase (Cycloisomerase 2 family)" evidence="1">
    <location>
        <begin position="21"/>
        <end position="345"/>
    </location>
</feature>
<dbReference type="Gene3D" id="2.130.10.10">
    <property type="entry name" value="YVTN repeat-like/Quinoprotein amine dehydrogenase"/>
    <property type="match status" value="1"/>
</dbReference>
<dbReference type="PROSITE" id="PS51257">
    <property type="entry name" value="PROKAR_LIPOPROTEIN"/>
    <property type="match status" value="1"/>
</dbReference>
<comment type="caution">
    <text evidence="2">The sequence shown here is derived from an EMBL/GenBank/DDBJ whole genome shotgun (WGS) entry which is preliminary data.</text>
</comment>
<keyword evidence="1" id="KW-0732">Signal</keyword>
<evidence type="ECO:0008006" key="4">
    <source>
        <dbReference type="Google" id="ProtNLM"/>
    </source>
</evidence>
<proteinExistence type="predicted"/>
<evidence type="ECO:0000256" key="1">
    <source>
        <dbReference type="SAM" id="SignalP"/>
    </source>
</evidence>
<feature type="signal peptide" evidence="1">
    <location>
        <begin position="1"/>
        <end position="20"/>
    </location>
</feature>
<dbReference type="InterPro" id="IPR015943">
    <property type="entry name" value="WD40/YVTN_repeat-like_dom_sf"/>
</dbReference>
<name>A0A9X3YMG9_9GAMM</name>
<keyword evidence="3" id="KW-1185">Reference proteome</keyword>
<accession>A0A9X3YMG9</accession>
<reference evidence="2" key="1">
    <citation type="submission" date="2023-02" db="EMBL/GenBank/DDBJ databases">
        <title>Tahibacter soli sp. nov. isolated from soil.</title>
        <authorList>
            <person name="Baek J.H."/>
            <person name="Lee J.K."/>
            <person name="Choi D.G."/>
            <person name="Jeon C.O."/>
        </authorList>
    </citation>
    <scope>NUCLEOTIDE SEQUENCE</scope>
    <source>
        <strain evidence="2">BL</strain>
    </source>
</reference>
<dbReference type="AlphaFoldDB" id="A0A9X3YMG9"/>
<evidence type="ECO:0000313" key="2">
    <source>
        <dbReference type="EMBL" id="MDC8013433.1"/>
    </source>
</evidence>
<dbReference type="Proteomes" id="UP001139971">
    <property type="component" value="Unassembled WGS sequence"/>
</dbReference>
<gene>
    <name evidence="2" type="ORF">OD750_012885</name>
</gene>
<evidence type="ECO:0000313" key="3">
    <source>
        <dbReference type="Proteomes" id="UP001139971"/>
    </source>
</evidence>
<organism evidence="2 3">
    <name type="scientific">Tahibacter soli</name>
    <dbReference type="NCBI Taxonomy" id="2983605"/>
    <lineage>
        <taxon>Bacteria</taxon>
        <taxon>Pseudomonadati</taxon>
        <taxon>Pseudomonadota</taxon>
        <taxon>Gammaproteobacteria</taxon>
        <taxon>Lysobacterales</taxon>
        <taxon>Rhodanobacteraceae</taxon>
        <taxon>Tahibacter</taxon>
    </lineage>
</organism>